<dbReference type="Proteomes" id="UP000588112">
    <property type="component" value="Unassembled WGS sequence"/>
</dbReference>
<dbReference type="RefSeq" id="WP_184614647.1">
    <property type="nucleotide sequence ID" value="NZ_BOOS01000055.1"/>
</dbReference>
<evidence type="ECO:0008006" key="3">
    <source>
        <dbReference type="Google" id="ProtNLM"/>
    </source>
</evidence>
<proteinExistence type="predicted"/>
<comment type="caution">
    <text evidence="1">The sequence shown here is derived from an EMBL/GenBank/DDBJ whole genome shotgun (WGS) entry which is preliminary data.</text>
</comment>
<reference evidence="1 2" key="1">
    <citation type="submission" date="2020-08" db="EMBL/GenBank/DDBJ databases">
        <title>Sequencing the genomes of 1000 actinobacteria strains.</title>
        <authorList>
            <person name="Klenk H.-P."/>
        </authorList>
    </citation>
    <scope>NUCLEOTIDE SEQUENCE [LARGE SCALE GENOMIC DNA]</scope>
    <source>
        <strain evidence="1 2">DSM 45790</strain>
    </source>
</reference>
<dbReference type="AlphaFoldDB" id="A0A7W9DTK7"/>
<keyword evidence="2" id="KW-1185">Reference proteome</keyword>
<protein>
    <recommendedName>
        <fullName evidence="3">Plasmid replication, integration and excision activator</fullName>
    </recommendedName>
</protein>
<sequence length="117" mass="12723">MRNIPVDIANLAFIVAGEPEAKLADRDTGEIKTDREGRELYTIPLLPKPNDDRRNPVITVTFPSVDFPKIPEGIQVRPVGLSAFYWSMNGRSGMGFRCEAIRPVNAPANGSGNGPSS</sequence>
<evidence type="ECO:0000313" key="2">
    <source>
        <dbReference type="Proteomes" id="UP000588112"/>
    </source>
</evidence>
<dbReference type="EMBL" id="JACHBR010000001">
    <property type="protein sequence ID" value="MBB5629515.1"/>
    <property type="molecule type" value="Genomic_DNA"/>
</dbReference>
<accession>A0A7W9DTK7</accession>
<name>A0A7W9DTK7_9ACTN</name>
<organism evidence="1 2">
    <name type="scientific">Sphaerisporangium krabiense</name>
    <dbReference type="NCBI Taxonomy" id="763782"/>
    <lineage>
        <taxon>Bacteria</taxon>
        <taxon>Bacillati</taxon>
        <taxon>Actinomycetota</taxon>
        <taxon>Actinomycetes</taxon>
        <taxon>Streptosporangiales</taxon>
        <taxon>Streptosporangiaceae</taxon>
        <taxon>Sphaerisporangium</taxon>
    </lineage>
</organism>
<evidence type="ECO:0000313" key="1">
    <source>
        <dbReference type="EMBL" id="MBB5629515.1"/>
    </source>
</evidence>
<gene>
    <name evidence="1" type="ORF">BJ981_005214</name>
</gene>